<dbReference type="InterPro" id="IPR012865">
    <property type="entry name" value="DUF1642"/>
</dbReference>
<proteinExistence type="predicted"/>
<evidence type="ECO:0000313" key="1">
    <source>
        <dbReference type="EMBL" id="DAE22914.1"/>
    </source>
</evidence>
<sequence length="169" mass="20074">MDKKELYKKVEDLDLFCLGIRKYVALSEVMYLVKQLDEPQKVLIPQYVADWITYCKDMGYTLKYAIYFPKEAENEEVYEWVNESLNNQEAFALAWINGYEVEKEKKYLVKIKGDIQENILVYGYGVKRYFFSSYMYGNRRTYHTKEELKAGGFGGVFDNPMFEVEEVDE</sequence>
<organism evidence="1">
    <name type="scientific">Siphoviridae sp. ctzSN25</name>
    <dbReference type="NCBI Taxonomy" id="2826529"/>
    <lineage>
        <taxon>Viruses</taxon>
        <taxon>Duplodnaviria</taxon>
        <taxon>Heunggongvirae</taxon>
        <taxon>Uroviricota</taxon>
        <taxon>Caudoviricetes</taxon>
    </lineage>
</organism>
<reference evidence="1" key="1">
    <citation type="journal article" date="2021" name="Proc. Natl. Acad. Sci. U.S.A.">
        <title>A Catalog of Tens of Thousands of Viruses from Human Metagenomes Reveals Hidden Associations with Chronic Diseases.</title>
        <authorList>
            <person name="Tisza M.J."/>
            <person name="Buck C.B."/>
        </authorList>
    </citation>
    <scope>NUCLEOTIDE SEQUENCE</scope>
    <source>
        <strain evidence="1">CtzSN25</strain>
    </source>
</reference>
<protein>
    <recommendedName>
        <fullName evidence="2">DUF1642 domain-containing protein</fullName>
    </recommendedName>
</protein>
<dbReference type="Pfam" id="PF07852">
    <property type="entry name" value="DUF1642"/>
    <property type="match status" value="1"/>
</dbReference>
<accession>A0A8S5QVA5</accession>
<name>A0A8S5QVA5_9CAUD</name>
<evidence type="ECO:0008006" key="2">
    <source>
        <dbReference type="Google" id="ProtNLM"/>
    </source>
</evidence>
<dbReference type="EMBL" id="BK015743">
    <property type="protein sequence ID" value="DAE22914.1"/>
    <property type="molecule type" value="Genomic_DNA"/>
</dbReference>